<comment type="caution">
    <text evidence="1">The sequence shown here is derived from an EMBL/GenBank/DDBJ whole genome shotgun (WGS) entry which is preliminary data.</text>
</comment>
<dbReference type="RefSeq" id="WP_021709979.1">
    <property type="nucleotide sequence ID" value="NZ_BAOB01000386.1"/>
</dbReference>
<gene>
    <name evidence="1" type="ORF">VAZ01S_039_00540</name>
</gene>
<sequence length="94" mass="10600">MEIEEQSLGSRGESSMNVIHVNDIPSEVFPECPVCKQPIYINPVIISEPDFGMLCLAHRRCIHRESETTCETFGDTSLPKNALQVIFDCYPQDV</sequence>
<reference evidence="1 2" key="1">
    <citation type="submission" date="2013-09" db="EMBL/GenBank/DDBJ databases">
        <title>Whole genome shotgun sequence of Vibrio azureus NBRC 104587.</title>
        <authorList>
            <person name="Isaki S."/>
            <person name="Hosoyama A."/>
            <person name="Numata M."/>
            <person name="Hashimoto M."/>
            <person name="Hosoyama Y."/>
            <person name="Tsuchikane K."/>
            <person name="Noguchi M."/>
            <person name="Hirakata S."/>
            <person name="Ichikawa N."/>
            <person name="Ohji S."/>
            <person name="Yamazoe A."/>
            <person name="Fujita N."/>
        </authorList>
    </citation>
    <scope>NUCLEOTIDE SEQUENCE [LARGE SCALE GENOMIC DNA]</scope>
    <source>
        <strain evidence="1 2">NBRC 104587</strain>
    </source>
</reference>
<dbReference type="STRING" id="1219077.VAZ01S_039_00540"/>
<keyword evidence="2" id="KW-1185">Reference proteome</keyword>
<dbReference type="EMBL" id="BATL01000039">
    <property type="protein sequence ID" value="GAD76229.1"/>
    <property type="molecule type" value="Genomic_DNA"/>
</dbReference>
<evidence type="ECO:0000313" key="1">
    <source>
        <dbReference type="EMBL" id="GAD76229.1"/>
    </source>
</evidence>
<protein>
    <submittedName>
        <fullName evidence="1">Uncharacterized protein</fullName>
    </submittedName>
</protein>
<dbReference type="AlphaFoldDB" id="U3C474"/>
<organism evidence="1 2">
    <name type="scientific">Vibrio azureus NBRC 104587</name>
    <dbReference type="NCBI Taxonomy" id="1219077"/>
    <lineage>
        <taxon>Bacteria</taxon>
        <taxon>Pseudomonadati</taxon>
        <taxon>Pseudomonadota</taxon>
        <taxon>Gammaproteobacteria</taxon>
        <taxon>Vibrionales</taxon>
        <taxon>Vibrionaceae</taxon>
        <taxon>Vibrio</taxon>
    </lineage>
</organism>
<proteinExistence type="predicted"/>
<name>U3C474_9VIBR</name>
<evidence type="ECO:0000313" key="2">
    <source>
        <dbReference type="Proteomes" id="UP000016567"/>
    </source>
</evidence>
<dbReference type="Proteomes" id="UP000016567">
    <property type="component" value="Unassembled WGS sequence"/>
</dbReference>
<accession>U3C474</accession>